<evidence type="ECO:0000259" key="7">
    <source>
        <dbReference type="Pfam" id="PF02272"/>
    </source>
</evidence>
<dbReference type="Gene3D" id="3.10.310.30">
    <property type="match status" value="1"/>
</dbReference>
<keyword evidence="3" id="KW-0540">Nuclease</keyword>
<dbReference type="InterPro" id="IPR041122">
    <property type="entry name" value="RecJ_OB"/>
</dbReference>
<evidence type="ECO:0000256" key="5">
    <source>
        <dbReference type="ARBA" id="ARBA00022839"/>
    </source>
</evidence>
<sequence>MERKWIFPEGGDEQLVKELAVSLEVTPLVARLLLVRGIKNADEARLFLDPQMSDCHDPFTMKGMDVIVDRLERALREKERIMIYGDYDVDGITGTALLWRSLSYLGGDVNWYLPSRAKEGYGISSSGVEEAQRRGVKLIVSVDCGITAHQEVELARSLGIECIITDHHEPKESLPDAVAVLDPKRPDCSYQFKELAGVGVAYKMLQGLYRHLGLDEAQLQENLDLVALGTLADIVPLTGENRVLAKYGLEKIRSSSKPGIRALLEVTGLTGKPLDSGQIVFMLAPRINAAGRIGEADSALRLLITENQDEAFAIARTLDQENRKRKEIDDRILADAVSMVKQRVDLDQVMVIVLESENWHQGVIGIVASRLVEQFYRPTILIAVDGEKGKGSARSIAAFHLHEALKGCQEHLLGFGGHKYAAGMSIETAKIPEFRQKMNQIAKQTLTSDDLMPTQALDVLVDLDEVDSNTARSFAKFAPFGPGNRHPVLASQQLRVVGSPYIVGKNHLKFKVKQKQRVFDAIGFSFGDLLDEVEDPDATLDMAFVLEENEWQGQKKLQLRLKDIKVR</sequence>
<dbReference type="NCBIfam" id="TIGR00644">
    <property type="entry name" value="recJ"/>
    <property type="match status" value="1"/>
</dbReference>
<dbReference type="Gene3D" id="3.90.1640.30">
    <property type="match status" value="1"/>
</dbReference>
<proteinExistence type="inferred from homology"/>
<dbReference type="PANTHER" id="PTHR30255:SF2">
    <property type="entry name" value="SINGLE-STRANDED-DNA-SPECIFIC EXONUCLEASE RECJ"/>
    <property type="match status" value="1"/>
</dbReference>
<evidence type="ECO:0000259" key="8">
    <source>
        <dbReference type="Pfam" id="PF17768"/>
    </source>
</evidence>
<evidence type="ECO:0000256" key="1">
    <source>
        <dbReference type="ARBA" id="ARBA00005915"/>
    </source>
</evidence>
<dbReference type="Pfam" id="PF01368">
    <property type="entry name" value="DHH"/>
    <property type="match status" value="1"/>
</dbReference>
<dbReference type="InterPro" id="IPR001667">
    <property type="entry name" value="DDH_dom"/>
</dbReference>
<comment type="caution">
    <text evidence="9">The sequence shown here is derived from an EMBL/GenBank/DDBJ whole genome shotgun (WGS) entry which is preliminary data.</text>
</comment>
<organism evidence="9 10">
    <name type="scientific">Candidatus Edwardsbacteria bacterium GWF2_54_11</name>
    <dbReference type="NCBI Taxonomy" id="1817851"/>
    <lineage>
        <taxon>Bacteria</taxon>
        <taxon>Candidatus Edwardsiibacteriota</taxon>
    </lineage>
</organism>
<dbReference type="InterPro" id="IPR003156">
    <property type="entry name" value="DHHA1_dom"/>
</dbReference>
<dbReference type="AlphaFoldDB" id="A0A1F5R7P5"/>
<dbReference type="SUPFAM" id="SSF64182">
    <property type="entry name" value="DHH phosphoesterases"/>
    <property type="match status" value="1"/>
</dbReference>
<evidence type="ECO:0000256" key="2">
    <source>
        <dbReference type="ARBA" id="ARBA00019841"/>
    </source>
</evidence>
<evidence type="ECO:0000256" key="4">
    <source>
        <dbReference type="ARBA" id="ARBA00022801"/>
    </source>
</evidence>
<evidence type="ECO:0000256" key="3">
    <source>
        <dbReference type="ARBA" id="ARBA00022722"/>
    </source>
</evidence>
<dbReference type="Pfam" id="PF02272">
    <property type="entry name" value="DHHA1"/>
    <property type="match status" value="1"/>
</dbReference>
<reference evidence="9 10" key="1">
    <citation type="journal article" date="2016" name="Nat. Commun.">
        <title>Thousands of microbial genomes shed light on interconnected biogeochemical processes in an aquifer system.</title>
        <authorList>
            <person name="Anantharaman K."/>
            <person name="Brown C.T."/>
            <person name="Hug L.A."/>
            <person name="Sharon I."/>
            <person name="Castelle C.J."/>
            <person name="Probst A.J."/>
            <person name="Thomas B.C."/>
            <person name="Singh A."/>
            <person name="Wilkins M.J."/>
            <person name="Karaoz U."/>
            <person name="Brodie E.L."/>
            <person name="Williams K.H."/>
            <person name="Hubbard S.S."/>
            <person name="Banfield J.F."/>
        </authorList>
    </citation>
    <scope>NUCLEOTIDE SEQUENCE [LARGE SCALE GENOMIC DNA]</scope>
</reference>
<dbReference type="EMBL" id="MFFM01000038">
    <property type="protein sequence ID" value="OGF10467.1"/>
    <property type="molecule type" value="Genomic_DNA"/>
</dbReference>
<evidence type="ECO:0000313" key="9">
    <source>
        <dbReference type="EMBL" id="OGF10467.1"/>
    </source>
</evidence>
<keyword evidence="5 9" id="KW-0269">Exonuclease</keyword>
<dbReference type="Proteomes" id="UP000177230">
    <property type="component" value="Unassembled WGS sequence"/>
</dbReference>
<dbReference type="PANTHER" id="PTHR30255">
    <property type="entry name" value="SINGLE-STRANDED-DNA-SPECIFIC EXONUCLEASE RECJ"/>
    <property type="match status" value="1"/>
</dbReference>
<feature type="domain" description="RecJ OB" evidence="8">
    <location>
        <begin position="458"/>
        <end position="563"/>
    </location>
</feature>
<gene>
    <name evidence="9" type="ORF">A2024_08940</name>
</gene>
<dbReference type="InterPro" id="IPR004610">
    <property type="entry name" value="RecJ"/>
</dbReference>
<name>A0A1F5R7P5_9BACT</name>
<evidence type="ECO:0000313" key="10">
    <source>
        <dbReference type="Proteomes" id="UP000177230"/>
    </source>
</evidence>
<dbReference type="Pfam" id="PF17768">
    <property type="entry name" value="RecJ_OB"/>
    <property type="match status" value="1"/>
</dbReference>
<dbReference type="GO" id="GO:0003676">
    <property type="term" value="F:nucleic acid binding"/>
    <property type="evidence" value="ECO:0007669"/>
    <property type="project" value="InterPro"/>
</dbReference>
<keyword evidence="4" id="KW-0378">Hydrolase</keyword>
<dbReference type="GO" id="GO:0008409">
    <property type="term" value="F:5'-3' exonuclease activity"/>
    <property type="evidence" value="ECO:0007669"/>
    <property type="project" value="InterPro"/>
</dbReference>
<protein>
    <recommendedName>
        <fullName evidence="2">Single-stranded-DNA-specific exonuclease RecJ</fullName>
    </recommendedName>
</protein>
<evidence type="ECO:0000259" key="6">
    <source>
        <dbReference type="Pfam" id="PF01368"/>
    </source>
</evidence>
<accession>A0A1F5R7P5</accession>
<comment type="similarity">
    <text evidence="1">Belongs to the RecJ family.</text>
</comment>
<dbReference type="InterPro" id="IPR051673">
    <property type="entry name" value="SSDNA_exonuclease_RecJ"/>
</dbReference>
<dbReference type="GO" id="GO:0006310">
    <property type="term" value="P:DNA recombination"/>
    <property type="evidence" value="ECO:0007669"/>
    <property type="project" value="InterPro"/>
</dbReference>
<dbReference type="InterPro" id="IPR038763">
    <property type="entry name" value="DHH_sf"/>
</dbReference>
<feature type="domain" description="DDH" evidence="6">
    <location>
        <begin position="80"/>
        <end position="230"/>
    </location>
</feature>
<dbReference type="GO" id="GO:0006281">
    <property type="term" value="P:DNA repair"/>
    <property type="evidence" value="ECO:0007669"/>
    <property type="project" value="InterPro"/>
</dbReference>
<feature type="domain" description="DHHA1" evidence="7">
    <location>
        <begin position="351"/>
        <end position="443"/>
    </location>
</feature>